<dbReference type="EMBL" id="VIRV01000007">
    <property type="protein sequence ID" value="MBY0758726.1"/>
    <property type="molecule type" value="Genomic_DNA"/>
</dbReference>
<accession>A0ABS7L6M2</accession>
<dbReference type="SUPFAM" id="SSF53098">
    <property type="entry name" value="Ribonuclease H-like"/>
    <property type="match status" value="1"/>
</dbReference>
<dbReference type="RefSeq" id="WP_221919705.1">
    <property type="nucleotide sequence ID" value="NZ_CP173660.1"/>
</dbReference>
<evidence type="ECO:0000313" key="3">
    <source>
        <dbReference type="Proteomes" id="UP000779049"/>
    </source>
</evidence>
<keyword evidence="1" id="KW-0472">Membrane</keyword>
<comment type="caution">
    <text evidence="2">The sequence shown here is derived from an EMBL/GenBank/DDBJ whole genome shotgun (WGS) entry which is preliminary data.</text>
</comment>
<dbReference type="InterPro" id="IPR012337">
    <property type="entry name" value="RNaseH-like_sf"/>
</dbReference>
<feature type="transmembrane region" description="Helical" evidence="1">
    <location>
        <begin position="496"/>
        <end position="513"/>
    </location>
</feature>
<dbReference type="NCBIfam" id="NF033559">
    <property type="entry name" value="transpos_IS1634"/>
    <property type="match status" value="1"/>
</dbReference>
<evidence type="ECO:0000256" key="1">
    <source>
        <dbReference type="SAM" id="Phobius"/>
    </source>
</evidence>
<gene>
    <name evidence="2" type="ORF">FLB61_06460</name>
</gene>
<keyword evidence="1" id="KW-1133">Transmembrane helix</keyword>
<evidence type="ECO:0000313" key="2">
    <source>
        <dbReference type="EMBL" id="MBY0758726.1"/>
    </source>
</evidence>
<keyword evidence="3" id="KW-1185">Reference proteome</keyword>
<dbReference type="InterPro" id="IPR047654">
    <property type="entry name" value="IS1634_transpos"/>
</dbReference>
<dbReference type="Proteomes" id="UP000779049">
    <property type="component" value="Unassembled WGS sequence"/>
</dbReference>
<dbReference type="PANTHER" id="PTHR34614">
    <property type="match status" value="1"/>
</dbReference>
<dbReference type="PANTHER" id="PTHR34614:SF2">
    <property type="entry name" value="TRANSPOSASE IS4-LIKE DOMAIN-CONTAINING PROTEIN"/>
    <property type="match status" value="1"/>
</dbReference>
<sequence length="583" mass="68346">MRLGWTTGKYSTTYRAVKTVRINGKNKTQIVKSFGSEKYIRETYGVSDAKAWAKEQVRLMNEAEKEDSAKFNIELCAGTDLVMDEQRRFNGGYLFLQDIYYELGLHKICRAISSRHLFEYDLNDILSRLIYTRILYPSSKKSSFHESKRFIEQPSFELHDIYRALSVIAEESDYIQSRLFKNSTAIQKRNTQVIYYDCTNFYFEIDAAEDDKQFGKSKENRPLPIVGMGLFMDMDGIPISFSIYPGNRNEQMTMIPLEEKMLSKFIVCTDAGLSSATNRVFNSYDGEDGLRGYITTQPIKTLKEFLKKWCLSDDGWFLDGDGSRKKYKISELDDEKDRDKIFYKTRWIKEEGLIHTDKGDRKEIIEQKLIVSYSIKYRNFQRRIREGQIKRAKKLVEDGYTSFGKKKQNDPKRFIKTDHATKDGEVAEITSSYIDQSIIENEEKYDGFYAVCTNLDESISSIVKANKRRWEIEECFRIMKTDFEARPVYLNRKERILAHFITCFISLIVYRYLEKKLADRYTIDQILPTLQEMDFMKYEGKGYQPVYTRTELTDALHDAFGFCTSKQIVPIAKMRNICSQTKK</sequence>
<organism evidence="2 3">
    <name type="scientific">Sellimonas caecigallum</name>
    <dbReference type="NCBI Taxonomy" id="2592333"/>
    <lineage>
        <taxon>Bacteria</taxon>
        <taxon>Bacillati</taxon>
        <taxon>Bacillota</taxon>
        <taxon>Clostridia</taxon>
        <taxon>Lachnospirales</taxon>
        <taxon>Lachnospiraceae</taxon>
        <taxon>Sellimonas</taxon>
    </lineage>
</organism>
<proteinExistence type="predicted"/>
<keyword evidence="1" id="KW-0812">Transmembrane</keyword>
<name>A0ABS7L6M2_9FIRM</name>
<protein>
    <submittedName>
        <fullName evidence="2">IS1634 family transposase</fullName>
    </submittedName>
</protein>
<reference evidence="2 3" key="1">
    <citation type="journal article" date="2020" name="New Microbes New Infect">
        <title>Sellimonas caecigallum sp. nov., description and genome sequence of a new member of the Sellimonas genus isolated from the cecum of feral chicken.</title>
        <authorList>
            <person name="Wongkuna S."/>
            <person name="Ghimire S."/>
            <person name="Antony L."/>
            <person name="Chankhamhaengdecha S."/>
            <person name="Janvilisri T."/>
            <person name="Scaria J."/>
        </authorList>
    </citation>
    <scope>NUCLEOTIDE SEQUENCE [LARGE SCALE GENOMIC DNA]</scope>
    <source>
        <strain evidence="2 3">SW451</strain>
    </source>
</reference>